<keyword evidence="4" id="KW-1185">Reference proteome</keyword>
<protein>
    <recommendedName>
        <fullName evidence="2">Integrase catalytic domain-containing protein</fullName>
    </recommendedName>
</protein>
<sequence>MTDGGTHFNNGDVRAWCEANDAQHQVVAAYAPWINGLVENANGKLLGRLKRLCSPGLGEDEYENVKVEDIGKAWPDHFDTAIRQLNERLIPAFQFSPKELMLGIVVNTTRTPVEMAVSEPQTTEVDIQLAYVDQ</sequence>
<organism evidence="3 4">
    <name type="scientific">Hydnomerulius pinastri MD-312</name>
    <dbReference type="NCBI Taxonomy" id="994086"/>
    <lineage>
        <taxon>Eukaryota</taxon>
        <taxon>Fungi</taxon>
        <taxon>Dikarya</taxon>
        <taxon>Basidiomycota</taxon>
        <taxon>Agaricomycotina</taxon>
        <taxon>Agaricomycetes</taxon>
        <taxon>Agaricomycetidae</taxon>
        <taxon>Boletales</taxon>
        <taxon>Boletales incertae sedis</taxon>
        <taxon>Leucogyrophana</taxon>
    </lineage>
</organism>
<dbReference type="PROSITE" id="PS50994">
    <property type="entry name" value="INTEGRASE"/>
    <property type="match status" value="1"/>
</dbReference>
<dbReference type="InterPro" id="IPR012337">
    <property type="entry name" value="RNaseH-like_sf"/>
</dbReference>
<evidence type="ECO:0000259" key="2">
    <source>
        <dbReference type="PROSITE" id="PS50994"/>
    </source>
</evidence>
<feature type="non-terminal residue" evidence="3">
    <location>
        <position position="134"/>
    </location>
</feature>
<name>A0A0C9UXD7_9AGAM</name>
<feature type="domain" description="Integrase catalytic" evidence="2">
    <location>
        <begin position="1"/>
        <end position="105"/>
    </location>
</feature>
<dbReference type="GO" id="GO:0005634">
    <property type="term" value="C:nucleus"/>
    <property type="evidence" value="ECO:0007669"/>
    <property type="project" value="UniProtKB-ARBA"/>
</dbReference>
<keyword evidence="1" id="KW-0694">RNA-binding</keyword>
<dbReference type="Gene3D" id="3.30.420.10">
    <property type="entry name" value="Ribonuclease H-like superfamily/Ribonuclease H"/>
    <property type="match status" value="1"/>
</dbReference>
<dbReference type="Proteomes" id="UP000053820">
    <property type="component" value="Unassembled WGS sequence"/>
</dbReference>
<dbReference type="SUPFAM" id="SSF53098">
    <property type="entry name" value="Ribonuclease H-like"/>
    <property type="match status" value="1"/>
</dbReference>
<dbReference type="HOGENOM" id="CLU_156965_0_0_1"/>
<evidence type="ECO:0000313" key="3">
    <source>
        <dbReference type="EMBL" id="KIJ57709.1"/>
    </source>
</evidence>
<dbReference type="GO" id="GO:0015074">
    <property type="term" value="P:DNA integration"/>
    <property type="evidence" value="ECO:0007669"/>
    <property type="project" value="InterPro"/>
</dbReference>
<dbReference type="InterPro" id="IPR001584">
    <property type="entry name" value="Integrase_cat-core"/>
</dbReference>
<gene>
    <name evidence="3" type="ORF">HYDPIDRAFT_69540</name>
</gene>
<proteinExistence type="predicted"/>
<evidence type="ECO:0000313" key="4">
    <source>
        <dbReference type="Proteomes" id="UP000053820"/>
    </source>
</evidence>
<dbReference type="GO" id="GO:0003723">
    <property type="term" value="F:RNA binding"/>
    <property type="evidence" value="ECO:0007669"/>
    <property type="project" value="UniProtKB-KW"/>
</dbReference>
<dbReference type="OrthoDB" id="3237746at2759"/>
<accession>A0A0C9UXD7</accession>
<reference evidence="3 4" key="1">
    <citation type="submission" date="2014-04" db="EMBL/GenBank/DDBJ databases">
        <title>Evolutionary Origins and Diversification of the Mycorrhizal Mutualists.</title>
        <authorList>
            <consortium name="DOE Joint Genome Institute"/>
            <consortium name="Mycorrhizal Genomics Consortium"/>
            <person name="Kohler A."/>
            <person name="Kuo A."/>
            <person name="Nagy L.G."/>
            <person name="Floudas D."/>
            <person name="Copeland A."/>
            <person name="Barry K.W."/>
            <person name="Cichocki N."/>
            <person name="Veneault-Fourrey C."/>
            <person name="LaButti K."/>
            <person name="Lindquist E.A."/>
            <person name="Lipzen A."/>
            <person name="Lundell T."/>
            <person name="Morin E."/>
            <person name="Murat C."/>
            <person name="Riley R."/>
            <person name="Ohm R."/>
            <person name="Sun H."/>
            <person name="Tunlid A."/>
            <person name="Henrissat B."/>
            <person name="Grigoriev I.V."/>
            <person name="Hibbett D.S."/>
            <person name="Martin F."/>
        </authorList>
    </citation>
    <scope>NUCLEOTIDE SEQUENCE [LARGE SCALE GENOMIC DNA]</scope>
    <source>
        <strain evidence="3 4">MD-312</strain>
    </source>
</reference>
<evidence type="ECO:0000256" key="1">
    <source>
        <dbReference type="ARBA" id="ARBA00022884"/>
    </source>
</evidence>
<dbReference type="EMBL" id="KN840162">
    <property type="protein sequence ID" value="KIJ57709.1"/>
    <property type="molecule type" value="Genomic_DNA"/>
</dbReference>
<dbReference type="AlphaFoldDB" id="A0A0C9UXD7"/>
<dbReference type="InterPro" id="IPR036397">
    <property type="entry name" value="RNaseH_sf"/>
</dbReference>